<feature type="region of interest" description="Disordered" evidence="1">
    <location>
        <begin position="189"/>
        <end position="230"/>
    </location>
</feature>
<dbReference type="RefSeq" id="WP_284189002.1">
    <property type="nucleotide sequence ID" value="NZ_BSPX01000061.1"/>
</dbReference>
<dbReference type="PANTHER" id="PTHR34351:SF1">
    <property type="entry name" value="SLR1927 PROTEIN"/>
    <property type="match status" value="1"/>
</dbReference>
<evidence type="ECO:0008006" key="5">
    <source>
        <dbReference type="Google" id="ProtNLM"/>
    </source>
</evidence>
<proteinExistence type="predicted"/>
<keyword evidence="2" id="KW-1133">Transmembrane helix</keyword>
<organism evidence="3 4">
    <name type="scientific">Zoogloea oryzae</name>
    <dbReference type="NCBI Taxonomy" id="310767"/>
    <lineage>
        <taxon>Bacteria</taxon>
        <taxon>Pseudomonadati</taxon>
        <taxon>Pseudomonadota</taxon>
        <taxon>Betaproteobacteria</taxon>
        <taxon>Rhodocyclales</taxon>
        <taxon>Zoogloeaceae</taxon>
        <taxon>Zoogloea</taxon>
    </lineage>
</organism>
<evidence type="ECO:0000256" key="1">
    <source>
        <dbReference type="SAM" id="MobiDB-lite"/>
    </source>
</evidence>
<evidence type="ECO:0000256" key="2">
    <source>
        <dbReference type="SAM" id="Phobius"/>
    </source>
</evidence>
<dbReference type="EMBL" id="BSPX01000061">
    <property type="protein sequence ID" value="GLT23826.1"/>
    <property type="molecule type" value="Genomic_DNA"/>
</dbReference>
<feature type="compositionally biased region" description="Basic and acidic residues" evidence="1">
    <location>
        <begin position="213"/>
        <end position="230"/>
    </location>
</feature>
<sequence length="330" mass="35991">MSRPTRLRERLRRWLFRVSGPEPTPIRLGQRRIFVLPTRFGLALGATLMAMLLASINYGLSLGFALTFLIGSVAWISIHHAFRNLVDLAISPGRSDAVFCGTPARFGVVLHNPTLRPRLSLKIWPTGVPNGDAPFDIPAEASAAPEVAVATHVRGWLQLPQLTLETRHPLGLIRAWSLFQPDQQCLVYPAPEADAPPLPHGDDPRPGQGGRGRGRDDFSGLRHHQPADSPRHVAWKTVARGGPWRTKEFEGAGSQAVWLDWHHLPPAMGVEARLSRLARWVIDADAAGVDFGLRLPGTHLTPSRGPAHRHACLAALALYGLPAGDPRAAP</sequence>
<comment type="caution">
    <text evidence="3">The sequence shown here is derived from an EMBL/GenBank/DDBJ whole genome shotgun (WGS) entry which is preliminary data.</text>
</comment>
<evidence type="ECO:0000313" key="4">
    <source>
        <dbReference type="Proteomes" id="UP001157167"/>
    </source>
</evidence>
<keyword evidence="2" id="KW-0812">Transmembrane</keyword>
<feature type="transmembrane region" description="Helical" evidence="2">
    <location>
        <begin position="33"/>
        <end position="54"/>
    </location>
</feature>
<evidence type="ECO:0000313" key="3">
    <source>
        <dbReference type="EMBL" id="GLT23826.1"/>
    </source>
</evidence>
<accession>A0ABQ6FES1</accession>
<reference evidence="4" key="1">
    <citation type="journal article" date="2019" name="Int. J. Syst. Evol. Microbiol.">
        <title>The Global Catalogue of Microorganisms (GCM) 10K type strain sequencing project: providing services to taxonomists for standard genome sequencing and annotation.</title>
        <authorList>
            <consortium name="The Broad Institute Genomics Platform"/>
            <consortium name="The Broad Institute Genome Sequencing Center for Infectious Disease"/>
            <person name="Wu L."/>
            <person name="Ma J."/>
        </authorList>
    </citation>
    <scope>NUCLEOTIDE SEQUENCE [LARGE SCALE GENOMIC DNA]</scope>
    <source>
        <strain evidence="4">NBRC 102407</strain>
    </source>
</reference>
<gene>
    <name evidence="3" type="ORF">GCM10007933_32970</name>
</gene>
<name>A0ABQ6FES1_9RHOO</name>
<dbReference type="PANTHER" id="PTHR34351">
    <property type="entry name" value="SLR1927 PROTEIN-RELATED"/>
    <property type="match status" value="1"/>
</dbReference>
<protein>
    <recommendedName>
        <fullName evidence="5">DUF58 domain-containing protein</fullName>
    </recommendedName>
</protein>
<keyword evidence="4" id="KW-1185">Reference proteome</keyword>
<keyword evidence="2" id="KW-0472">Membrane</keyword>
<dbReference type="Proteomes" id="UP001157167">
    <property type="component" value="Unassembled WGS sequence"/>
</dbReference>